<evidence type="ECO:0000256" key="2">
    <source>
        <dbReference type="ARBA" id="ARBA00012438"/>
    </source>
</evidence>
<dbReference type="InterPro" id="IPR003018">
    <property type="entry name" value="GAF"/>
</dbReference>
<dbReference type="NCBIfam" id="TIGR00229">
    <property type="entry name" value="sensory_box"/>
    <property type="match status" value="2"/>
</dbReference>
<evidence type="ECO:0000256" key="1">
    <source>
        <dbReference type="ARBA" id="ARBA00000085"/>
    </source>
</evidence>
<dbReference type="PROSITE" id="PS50112">
    <property type="entry name" value="PAS"/>
    <property type="match status" value="2"/>
</dbReference>
<evidence type="ECO:0000256" key="4">
    <source>
        <dbReference type="ARBA" id="ARBA00022679"/>
    </source>
</evidence>
<dbReference type="SMART" id="SM00091">
    <property type="entry name" value="PAS"/>
    <property type="match status" value="2"/>
</dbReference>
<dbReference type="InterPro" id="IPR000014">
    <property type="entry name" value="PAS"/>
</dbReference>
<evidence type="ECO:0000256" key="6">
    <source>
        <dbReference type="ARBA" id="ARBA00022777"/>
    </source>
</evidence>
<dbReference type="Pfam" id="PF02518">
    <property type="entry name" value="HATPase_c"/>
    <property type="match status" value="1"/>
</dbReference>
<dbReference type="PROSITE" id="PS50113">
    <property type="entry name" value="PAC"/>
    <property type="match status" value="1"/>
</dbReference>
<gene>
    <name evidence="11" type="ORF">F6J89_03995</name>
</gene>
<dbReference type="InterPro" id="IPR001610">
    <property type="entry name" value="PAC"/>
</dbReference>
<dbReference type="Gene3D" id="3.30.450.20">
    <property type="entry name" value="PAS domain"/>
    <property type="match status" value="2"/>
</dbReference>
<dbReference type="Pfam" id="PF01590">
    <property type="entry name" value="GAF"/>
    <property type="match status" value="1"/>
</dbReference>
<keyword evidence="7" id="KW-0067">ATP-binding</keyword>
<dbReference type="SUPFAM" id="SSF55785">
    <property type="entry name" value="PYP-like sensor domain (PAS domain)"/>
    <property type="match status" value="2"/>
</dbReference>
<dbReference type="InterPro" id="IPR035965">
    <property type="entry name" value="PAS-like_dom_sf"/>
</dbReference>
<comment type="catalytic activity">
    <reaction evidence="1">
        <text>ATP + protein L-histidine = ADP + protein N-phospho-L-histidine.</text>
        <dbReference type="EC" id="2.7.13.3"/>
    </reaction>
</comment>
<dbReference type="Gene3D" id="3.30.450.40">
    <property type="match status" value="1"/>
</dbReference>
<keyword evidence="4" id="KW-0808">Transferase</keyword>
<dbReference type="Gene3D" id="3.30.565.10">
    <property type="entry name" value="Histidine kinase-like ATPase, C-terminal domain"/>
    <property type="match status" value="1"/>
</dbReference>
<accession>A0A6B3MZC8</accession>
<dbReference type="SMART" id="SM00387">
    <property type="entry name" value="HATPase_c"/>
    <property type="match status" value="1"/>
</dbReference>
<dbReference type="InterPro" id="IPR029016">
    <property type="entry name" value="GAF-like_dom_sf"/>
</dbReference>
<dbReference type="SUPFAM" id="SSF55781">
    <property type="entry name" value="GAF domain-like"/>
    <property type="match status" value="1"/>
</dbReference>
<feature type="domain" description="PAS" evidence="9">
    <location>
        <begin position="4"/>
        <end position="74"/>
    </location>
</feature>
<dbReference type="EC" id="2.7.13.3" evidence="2"/>
<feature type="domain" description="PAC" evidence="10">
    <location>
        <begin position="379"/>
        <end position="431"/>
    </location>
</feature>
<proteinExistence type="predicted"/>
<dbReference type="AlphaFoldDB" id="A0A6B3MZC8"/>
<organism evidence="11">
    <name type="scientific">Symploca sp. SIO1C4</name>
    <dbReference type="NCBI Taxonomy" id="2607765"/>
    <lineage>
        <taxon>Bacteria</taxon>
        <taxon>Bacillati</taxon>
        <taxon>Cyanobacteriota</taxon>
        <taxon>Cyanophyceae</taxon>
        <taxon>Coleofasciculales</taxon>
        <taxon>Coleofasciculaceae</taxon>
        <taxon>Symploca</taxon>
    </lineage>
</organism>
<dbReference type="EMBL" id="JAAHFQ010000050">
    <property type="protein sequence ID" value="NER26796.1"/>
    <property type="molecule type" value="Genomic_DNA"/>
</dbReference>
<dbReference type="Pfam" id="PF08447">
    <property type="entry name" value="PAS_3"/>
    <property type="match status" value="2"/>
</dbReference>
<dbReference type="InterPro" id="IPR036890">
    <property type="entry name" value="HATPase_C_sf"/>
</dbReference>
<comment type="caution">
    <text evidence="11">The sequence shown here is derived from an EMBL/GenBank/DDBJ whole genome shotgun (WGS) entry which is preliminary data.</text>
</comment>
<keyword evidence="5" id="KW-0547">Nucleotide-binding</keyword>
<evidence type="ECO:0000256" key="7">
    <source>
        <dbReference type="ARBA" id="ARBA00022840"/>
    </source>
</evidence>
<dbReference type="GO" id="GO:0004673">
    <property type="term" value="F:protein histidine kinase activity"/>
    <property type="evidence" value="ECO:0007669"/>
    <property type="project" value="UniProtKB-EC"/>
</dbReference>
<dbReference type="InterPro" id="IPR000700">
    <property type="entry name" value="PAS-assoc_C"/>
</dbReference>
<name>A0A6B3MZC8_9CYAN</name>
<feature type="domain" description="PAS" evidence="9">
    <location>
        <begin position="304"/>
        <end position="366"/>
    </location>
</feature>
<evidence type="ECO:0000259" key="9">
    <source>
        <dbReference type="PROSITE" id="PS50112"/>
    </source>
</evidence>
<sequence>MKTNRAAHERFFKHSLDLMVITDYSGKIKLVNPAWKSILGYTKIELEGKTQSEFLHPDDLELTQVFIQNKIEKGRARVDLKNRYRCQDCSYRWIGWNLVIFHEEGLIYGYGRDITESKQAEESLKKRERYLSTLVELQRQLIVCDDLNDYYPNFLQHLGETTNASRAYLFDCFLGQNGKVLASQRLEWCAEGIRSEIDNPLLQNFPMEEALADLSKTLRQGNIFCKTLVECNESEREVLELQDILSILLLPLIVEGKLVGFFGFDICTEVRKWEELEITMLQVAATVVSFKLEHLKAETALRESEEKLRQLAENTHDIFWVYDLVQDKCLYVSPAYETICGRSCESVYENIKNHLNSVYPEDKEKVITEWRLQRQGEFADNEYRIVRPDGKIRWLQNRGFPIRNTSGEIYRCAGVAKDITERKQVEQQIKASLKEKEVLLKEIHHRVKNNLQVISSLLDLQACQSPDLVINRMFSESRNRVKAMALIHEKLYQSDDLSKVNIAEYIEALTVDLIYTYTTYQRHIDIQIQVDNIHLSIDTAIPVGLIVNELVSNALKHGFTQKKSGTIWIELTSEDSDFLLVVKNDGVKVLDNLNIQTPKSLGLQLVKALSNQLDGEMKMVAEPVTTFEVRFAQVNH</sequence>
<dbReference type="InterPro" id="IPR013655">
    <property type="entry name" value="PAS_fold_3"/>
</dbReference>
<dbReference type="SMART" id="SM00065">
    <property type="entry name" value="GAF"/>
    <property type="match status" value="1"/>
</dbReference>
<reference evidence="11" key="1">
    <citation type="submission" date="2019-11" db="EMBL/GenBank/DDBJ databases">
        <title>Genomic insights into an expanded diversity of filamentous marine cyanobacteria reveals the extraordinary biosynthetic potential of Moorea and Okeania.</title>
        <authorList>
            <person name="Ferreira Leao T."/>
            <person name="Wang M."/>
            <person name="Moss N."/>
            <person name="Da Silva R."/>
            <person name="Sanders J."/>
            <person name="Nurk S."/>
            <person name="Gurevich A."/>
            <person name="Humphrey G."/>
            <person name="Reher R."/>
            <person name="Zhu Q."/>
            <person name="Belda-Ferre P."/>
            <person name="Glukhov E."/>
            <person name="Rex R."/>
            <person name="Dorrestein P.C."/>
            <person name="Knight R."/>
            <person name="Pevzner P."/>
            <person name="Gerwick W.H."/>
            <person name="Gerwick L."/>
        </authorList>
    </citation>
    <scope>NUCLEOTIDE SEQUENCE</scope>
    <source>
        <strain evidence="11">SIO1C4</strain>
    </source>
</reference>
<evidence type="ECO:0000259" key="10">
    <source>
        <dbReference type="PROSITE" id="PS50113"/>
    </source>
</evidence>
<evidence type="ECO:0000313" key="11">
    <source>
        <dbReference type="EMBL" id="NER26796.1"/>
    </source>
</evidence>
<evidence type="ECO:0000256" key="5">
    <source>
        <dbReference type="ARBA" id="ARBA00022741"/>
    </source>
</evidence>
<dbReference type="SUPFAM" id="SSF55874">
    <property type="entry name" value="ATPase domain of HSP90 chaperone/DNA topoisomerase II/histidine kinase"/>
    <property type="match status" value="1"/>
</dbReference>
<protein>
    <recommendedName>
        <fullName evidence="2">histidine kinase</fullName>
        <ecNumber evidence="2">2.7.13.3</ecNumber>
    </recommendedName>
</protein>
<keyword evidence="8" id="KW-0843">Virulence</keyword>
<dbReference type="CDD" id="cd00130">
    <property type="entry name" value="PAS"/>
    <property type="match status" value="2"/>
</dbReference>
<dbReference type="GO" id="GO:0005524">
    <property type="term" value="F:ATP binding"/>
    <property type="evidence" value="ECO:0007669"/>
    <property type="project" value="UniProtKB-KW"/>
</dbReference>
<keyword evidence="6" id="KW-0418">Kinase</keyword>
<dbReference type="InterPro" id="IPR003594">
    <property type="entry name" value="HATPase_dom"/>
</dbReference>
<dbReference type="PANTHER" id="PTHR41523">
    <property type="entry name" value="TWO-COMPONENT SYSTEM SENSOR PROTEIN"/>
    <property type="match status" value="1"/>
</dbReference>
<evidence type="ECO:0000256" key="3">
    <source>
        <dbReference type="ARBA" id="ARBA00022553"/>
    </source>
</evidence>
<keyword evidence="3" id="KW-0597">Phosphoprotein</keyword>
<evidence type="ECO:0000256" key="8">
    <source>
        <dbReference type="ARBA" id="ARBA00023026"/>
    </source>
</evidence>
<dbReference type="Pfam" id="PF07568">
    <property type="entry name" value="HisKA_2"/>
    <property type="match status" value="1"/>
</dbReference>
<dbReference type="PANTHER" id="PTHR41523:SF8">
    <property type="entry name" value="ETHYLENE RESPONSE SENSOR PROTEIN"/>
    <property type="match status" value="1"/>
</dbReference>
<dbReference type="SMART" id="SM00086">
    <property type="entry name" value="PAC"/>
    <property type="match status" value="2"/>
</dbReference>
<dbReference type="InterPro" id="IPR011495">
    <property type="entry name" value="Sig_transdc_His_kin_sub2_dim/P"/>
</dbReference>